<dbReference type="SUPFAM" id="SSF53448">
    <property type="entry name" value="Nucleotide-diphospho-sugar transferases"/>
    <property type="match status" value="1"/>
</dbReference>
<dbReference type="EMBL" id="KQ417300">
    <property type="protein sequence ID" value="KOF92638.1"/>
    <property type="molecule type" value="Genomic_DNA"/>
</dbReference>
<sequence>MKRLTISVRSLIVFVSLVFLFFLWFSVDDQYHVIRRHKHLHAPAAEVDLRLIIIVYNRAESLKKCLDSLNKVDYLDDAIHIDVWIDRSVNGIIDELTYKTAQSFIFEHGTYKVHNHTKHVGIYGQWIDTWRPMEDSEEIAVIIEDDINMSPFFYRYLRAAHKKYKNYHSINGFALQGISMKHGGGKGLLSAPAGNSVFLYPILGTWAFSPKANHWLAFVEWFHTNSPNRKFIPKVPHILPTRWYQEGMNRGGNINPRIWSMWHIYYAYLHNEVTLYKNSPDMKSFSVNRKEKGLHYTASTKLLDPIITTWNDSYINFPNQPIILDINGYVAQDVQSAWKSNKSGR</sequence>
<evidence type="ECO:0000256" key="1">
    <source>
        <dbReference type="SAM" id="Phobius"/>
    </source>
</evidence>
<keyword evidence="1" id="KW-1133">Transmembrane helix</keyword>
<accession>A0A0L8HTU1</accession>
<gene>
    <name evidence="2" type="ORF">OCBIM_22006149mg</name>
</gene>
<dbReference type="PANTHER" id="PTHR33604:SF3">
    <property type="entry name" value="OSJNBA0004B13.7 PROTEIN"/>
    <property type="match status" value="1"/>
</dbReference>
<reference evidence="2" key="1">
    <citation type="submission" date="2015-07" db="EMBL/GenBank/DDBJ databases">
        <title>MeaNS - Measles Nucleotide Surveillance Program.</title>
        <authorList>
            <person name="Tran T."/>
            <person name="Druce J."/>
        </authorList>
    </citation>
    <scope>NUCLEOTIDE SEQUENCE</scope>
    <source>
        <strain evidence="2">UCB-OBI-ISO-001</strain>
        <tissue evidence="2">Gonad</tissue>
    </source>
</reference>
<keyword evidence="1" id="KW-0472">Membrane</keyword>
<dbReference type="Gene3D" id="3.90.550.10">
    <property type="entry name" value="Spore Coat Polysaccharide Biosynthesis Protein SpsA, Chain A"/>
    <property type="match status" value="1"/>
</dbReference>
<evidence type="ECO:0000313" key="2">
    <source>
        <dbReference type="EMBL" id="KOF92638.1"/>
    </source>
</evidence>
<dbReference type="CDD" id="cd00761">
    <property type="entry name" value="Glyco_tranf_GTA_type"/>
    <property type="match status" value="1"/>
</dbReference>
<organism evidence="2">
    <name type="scientific">Octopus bimaculoides</name>
    <name type="common">California two-spotted octopus</name>
    <dbReference type="NCBI Taxonomy" id="37653"/>
    <lineage>
        <taxon>Eukaryota</taxon>
        <taxon>Metazoa</taxon>
        <taxon>Spiralia</taxon>
        <taxon>Lophotrochozoa</taxon>
        <taxon>Mollusca</taxon>
        <taxon>Cephalopoda</taxon>
        <taxon>Coleoidea</taxon>
        <taxon>Octopodiformes</taxon>
        <taxon>Octopoda</taxon>
        <taxon>Incirrata</taxon>
        <taxon>Octopodidae</taxon>
        <taxon>Octopus</taxon>
    </lineage>
</organism>
<evidence type="ECO:0008006" key="3">
    <source>
        <dbReference type="Google" id="ProtNLM"/>
    </source>
</evidence>
<keyword evidence="1" id="KW-0812">Transmembrane</keyword>
<dbReference type="OrthoDB" id="2020070at2759"/>
<feature type="transmembrane region" description="Helical" evidence="1">
    <location>
        <begin position="6"/>
        <end position="27"/>
    </location>
</feature>
<name>A0A0L8HTU1_OCTBM</name>
<dbReference type="OMA" id="MLTTINI"/>
<protein>
    <recommendedName>
        <fullName evidence="3">Glycosyltransferase 2-like domain-containing protein</fullName>
    </recommendedName>
</protein>
<proteinExistence type="predicted"/>
<dbReference type="AlphaFoldDB" id="A0A0L8HTU1"/>
<dbReference type="InterPro" id="IPR029044">
    <property type="entry name" value="Nucleotide-diphossugar_trans"/>
</dbReference>
<dbReference type="KEGG" id="obi:106868621"/>
<dbReference type="PANTHER" id="PTHR33604">
    <property type="entry name" value="OSJNBA0004B13.7 PROTEIN"/>
    <property type="match status" value="1"/>
</dbReference>